<accession>A0A3B0X1U6</accession>
<keyword evidence="2" id="KW-1133">Transmembrane helix</keyword>
<evidence type="ECO:0000256" key="2">
    <source>
        <dbReference type="SAM" id="Phobius"/>
    </source>
</evidence>
<keyword evidence="2" id="KW-0812">Transmembrane</keyword>
<keyword evidence="2" id="KW-0472">Membrane</keyword>
<feature type="region of interest" description="Disordered" evidence="1">
    <location>
        <begin position="68"/>
        <end position="106"/>
    </location>
</feature>
<feature type="transmembrane region" description="Helical" evidence="2">
    <location>
        <begin position="6"/>
        <end position="30"/>
    </location>
</feature>
<name>A0A3B0X1U6_9ZZZZ</name>
<gene>
    <name evidence="3" type="ORF">MNBD_GAMMA08-2298</name>
</gene>
<feature type="compositionally biased region" description="Basic and acidic residues" evidence="1">
    <location>
        <begin position="71"/>
        <end position="81"/>
    </location>
</feature>
<proteinExistence type="predicted"/>
<dbReference type="EMBL" id="UOFH01000012">
    <property type="protein sequence ID" value="VAW58483.1"/>
    <property type="molecule type" value="Genomic_DNA"/>
</dbReference>
<dbReference type="AlphaFoldDB" id="A0A3B0X1U6"/>
<protein>
    <submittedName>
        <fullName evidence="3">Uncharacterized protein</fullName>
    </submittedName>
</protein>
<organism evidence="3">
    <name type="scientific">hydrothermal vent metagenome</name>
    <dbReference type="NCBI Taxonomy" id="652676"/>
    <lineage>
        <taxon>unclassified sequences</taxon>
        <taxon>metagenomes</taxon>
        <taxon>ecological metagenomes</taxon>
    </lineage>
</organism>
<feature type="compositionally biased region" description="Acidic residues" evidence="1">
    <location>
        <begin position="82"/>
        <end position="96"/>
    </location>
</feature>
<feature type="region of interest" description="Disordered" evidence="1">
    <location>
        <begin position="344"/>
        <end position="365"/>
    </location>
</feature>
<evidence type="ECO:0000313" key="3">
    <source>
        <dbReference type="EMBL" id="VAW58483.1"/>
    </source>
</evidence>
<reference evidence="3" key="1">
    <citation type="submission" date="2018-06" db="EMBL/GenBank/DDBJ databases">
        <authorList>
            <person name="Zhirakovskaya E."/>
        </authorList>
    </citation>
    <scope>NUCLEOTIDE SEQUENCE</scope>
</reference>
<sequence length="414" mass="47279">MEISLIVVLITAELLLVLFGLTITFAILFFRKPKEIINEEKNTGKQAEEANAIDLGNNYIEFIEQEMQRNTTKEKQQKSTEEDTASDSEESTDETEDNKSPAPTEAQSHLLQVREQFLLIEKSAAENTEHDIKFWQTIYDGMKTLLEQFSSVETKTITPETTENTSTESKEKVFYIETQGKKINGEVNKLKDIIYEQENALSSMKKAMQGAEQEHPEESESLTILKEQMEAIERQLNDSKMCMEVLEMENNRLQEEVDNIDARHNALFEEEKNNSAEESDSLIDLDQMKEVVEQQENKIQQLIDAIENLEIDAAQADKLKETIGDFARTSKEMMSCITILEEENERLKDGEENASENSATSEGTEDVAALKQNINTLEEDLIKKDVAFAKLQDEFNSMETEYLAMYEAMHGDNS</sequence>
<evidence type="ECO:0000256" key="1">
    <source>
        <dbReference type="SAM" id="MobiDB-lite"/>
    </source>
</evidence>